<accession>A0AAE4C9N1</accession>
<dbReference type="SMART" id="SM00331">
    <property type="entry name" value="PP2C_SIG"/>
    <property type="match status" value="1"/>
</dbReference>
<dbReference type="RefSeq" id="WP_310367694.1">
    <property type="nucleotide sequence ID" value="NZ_JAVDYB010000001.1"/>
</dbReference>
<sequence length="250" mass="26215">MTTTVQDQRPLPHPALRLTAAGATATGNRYPANFDVLHVGDRLLAVADGMGDGEGSAAAGRTAVAALVGSAGDAGAATAETLRDAVATVQREVRAAGRRLGGPLTGATLTALATTPTDLAWIVQLGDSRVYRRRGTLLELLTTDHTAAWLGAVHGWYPHDSPQAHAARYHLHRYAGHPDEPEADLLAVTLRPGDTYLLCTDGIADQVDYARLDTRLRDPGPLDGIARGLVEDSLARGGRDNATVALLRVG</sequence>
<comment type="caution">
    <text evidence="2">The sequence shown here is derived from an EMBL/GenBank/DDBJ whole genome shotgun (WGS) entry which is preliminary data.</text>
</comment>
<dbReference type="Gene3D" id="3.60.40.10">
    <property type="entry name" value="PPM-type phosphatase domain"/>
    <property type="match status" value="1"/>
</dbReference>
<protein>
    <submittedName>
        <fullName evidence="2">Serine/threonine protein phosphatase PrpC</fullName>
    </submittedName>
</protein>
<dbReference type="InterPro" id="IPR001932">
    <property type="entry name" value="PPM-type_phosphatase-like_dom"/>
</dbReference>
<dbReference type="InterPro" id="IPR036457">
    <property type="entry name" value="PPM-type-like_dom_sf"/>
</dbReference>
<evidence type="ECO:0000259" key="1">
    <source>
        <dbReference type="PROSITE" id="PS51746"/>
    </source>
</evidence>
<dbReference type="SUPFAM" id="SSF81606">
    <property type="entry name" value="PP2C-like"/>
    <property type="match status" value="1"/>
</dbReference>
<dbReference type="PROSITE" id="PS51746">
    <property type="entry name" value="PPM_2"/>
    <property type="match status" value="1"/>
</dbReference>
<proteinExistence type="predicted"/>
<feature type="domain" description="PPM-type phosphatase" evidence="1">
    <location>
        <begin position="20"/>
        <end position="249"/>
    </location>
</feature>
<dbReference type="Pfam" id="PF13672">
    <property type="entry name" value="PP2C_2"/>
    <property type="match status" value="1"/>
</dbReference>
<dbReference type="Proteomes" id="UP001183643">
    <property type="component" value="Unassembled WGS sequence"/>
</dbReference>
<reference evidence="2" key="1">
    <citation type="submission" date="2023-07" db="EMBL/GenBank/DDBJ databases">
        <title>Sequencing the genomes of 1000 actinobacteria strains.</title>
        <authorList>
            <person name="Klenk H.-P."/>
        </authorList>
    </citation>
    <scope>NUCLEOTIDE SEQUENCE</scope>
    <source>
        <strain evidence="2">DSM 44707</strain>
    </source>
</reference>
<keyword evidence="3" id="KW-1185">Reference proteome</keyword>
<organism evidence="2 3">
    <name type="scientific">Catenuloplanes atrovinosus</name>
    <dbReference type="NCBI Taxonomy" id="137266"/>
    <lineage>
        <taxon>Bacteria</taxon>
        <taxon>Bacillati</taxon>
        <taxon>Actinomycetota</taxon>
        <taxon>Actinomycetes</taxon>
        <taxon>Micromonosporales</taxon>
        <taxon>Micromonosporaceae</taxon>
        <taxon>Catenuloplanes</taxon>
    </lineage>
</organism>
<gene>
    <name evidence="2" type="ORF">J2S41_002775</name>
</gene>
<name>A0AAE4C9N1_9ACTN</name>
<dbReference type="AlphaFoldDB" id="A0AAE4C9N1"/>
<dbReference type="EMBL" id="JAVDYB010000001">
    <property type="protein sequence ID" value="MDR7275997.1"/>
    <property type="molecule type" value="Genomic_DNA"/>
</dbReference>
<dbReference type="SMART" id="SM00332">
    <property type="entry name" value="PP2Cc"/>
    <property type="match status" value="1"/>
</dbReference>
<evidence type="ECO:0000313" key="3">
    <source>
        <dbReference type="Proteomes" id="UP001183643"/>
    </source>
</evidence>
<evidence type="ECO:0000313" key="2">
    <source>
        <dbReference type="EMBL" id="MDR7275997.1"/>
    </source>
</evidence>